<dbReference type="AlphaFoldDB" id="A0A1H9UIP2"/>
<dbReference type="Proteomes" id="UP000198505">
    <property type="component" value="Unassembled WGS sequence"/>
</dbReference>
<reference evidence="2" key="1">
    <citation type="submission" date="2016-10" db="EMBL/GenBank/DDBJ databases">
        <authorList>
            <person name="Varghese N."/>
            <person name="Submissions S."/>
        </authorList>
    </citation>
    <scope>NUCLEOTIDE SEQUENCE [LARGE SCALE GENOMIC DNA]</scope>
    <source>
        <strain evidence="2">CGMCC 1.6495</strain>
    </source>
</reference>
<keyword evidence="2" id="KW-1185">Reference proteome</keyword>
<dbReference type="STRING" id="416874.SAMN04487958_10712"/>
<dbReference type="RefSeq" id="WP_092827842.1">
    <property type="nucleotide sequence ID" value="NZ_FOGS01000007.1"/>
</dbReference>
<organism evidence="1 2">
    <name type="scientific">Vreelandella subterranea</name>
    <dbReference type="NCBI Taxonomy" id="416874"/>
    <lineage>
        <taxon>Bacteria</taxon>
        <taxon>Pseudomonadati</taxon>
        <taxon>Pseudomonadota</taxon>
        <taxon>Gammaproteobacteria</taxon>
        <taxon>Oceanospirillales</taxon>
        <taxon>Halomonadaceae</taxon>
        <taxon>Vreelandella</taxon>
    </lineage>
</organism>
<dbReference type="NCBIfam" id="TIGR01634">
    <property type="entry name" value="tail_P2_I"/>
    <property type="match status" value="1"/>
</dbReference>
<gene>
    <name evidence="1" type="ORF">SAMN04487958_10712</name>
</gene>
<proteinExistence type="predicted"/>
<dbReference type="EMBL" id="FOGS01000007">
    <property type="protein sequence ID" value="SES09315.1"/>
    <property type="molecule type" value="Genomic_DNA"/>
</dbReference>
<dbReference type="Pfam" id="PF09684">
    <property type="entry name" value="Tail_P2_I"/>
    <property type="match status" value="1"/>
</dbReference>
<dbReference type="InterPro" id="IPR006521">
    <property type="entry name" value="Tail_protein_I"/>
</dbReference>
<evidence type="ECO:0000313" key="2">
    <source>
        <dbReference type="Proteomes" id="UP000198505"/>
    </source>
</evidence>
<accession>A0A1H9UIP2</accession>
<name>A0A1H9UIP2_9GAMM</name>
<evidence type="ECO:0000313" key="1">
    <source>
        <dbReference type="EMBL" id="SES09315.1"/>
    </source>
</evidence>
<protein>
    <submittedName>
        <fullName evidence="1">Phage tail protein, P2 protein I family</fullName>
    </submittedName>
</protein>
<sequence length="209" mass="23545">MTDQRRPLLPANSTPLERAAAQALAELQDVPVPLRQLWNPNDCPAHLLPYLAWALSVDRWDPNWTTATKRGVVRASWAVHKRKGTISALRRVVEPLGYLLEVVEWWETEPAGQRGTFSLRIGVRDTGITDAMYQELERLIDDAKPLTRHITGLDITLSTQVTSHVGVAMYDGDTLEVLPWQTPDLHVQCLTAHALTPLFHDTLDVYLND</sequence>